<feature type="domain" description="Thiamine pyrophosphate enzyme N-terminal TPP-binding" evidence="4">
    <location>
        <begin position="8"/>
        <end position="100"/>
    </location>
</feature>
<accession>A0A8J3IK22</accession>
<comment type="caution">
    <text evidence="5">The sequence shown here is derived from an EMBL/GenBank/DDBJ whole genome shotgun (WGS) entry which is preliminary data.</text>
</comment>
<keyword evidence="1" id="KW-0210">Decarboxylase</keyword>
<dbReference type="GO" id="GO:0016831">
    <property type="term" value="F:carboxy-lyase activity"/>
    <property type="evidence" value="ECO:0007669"/>
    <property type="project" value="UniProtKB-KW"/>
</dbReference>
<dbReference type="SUPFAM" id="SSF52518">
    <property type="entry name" value="Thiamin diphosphate-binding fold (THDP-binding)"/>
    <property type="match status" value="1"/>
</dbReference>
<keyword evidence="6" id="KW-1185">Reference proteome</keyword>
<dbReference type="PANTHER" id="PTHR42818">
    <property type="entry name" value="SULFOPYRUVATE DECARBOXYLASE SUBUNIT ALPHA"/>
    <property type="match status" value="1"/>
</dbReference>
<dbReference type="AlphaFoldDB" id="A0A8J3IK22"/>
<organism evidence="5 6">
    <name type="scientific">Reticulibacter mediterranei</name>
    <dbReference type="NCBI Taxonomy" id="2778369"/>
    <lineage>
        <taxon>Bacteria</taxon>
        <taxon>Bacillati</taxon>
        <taxon>Chloroflexota</taxon>
        <taxon>Ktedonobacteria</taxon>
        <taxon>Ktedonobacterales</taxon>
        <taxon>Reticulibacteraceae</taxon>
        <taxon>Reticulibacter</taxon>
    </lineage>
</organism>
<keyword evidence="3" id="KW-0472">Membrane</keyword>
<feature type="transmembrane region" description="Helical" evidence="3">
    <location>
        <begin position="78"/>
        <end position="100"/>
    </location>
</feature>
<evidence type="ECO:0000256" key="2">
    <source>
        <dbReference type="ARBA" id="ARBA00023239"/>
    </source>
</evidence>
<reference evidence="5" key="1">
    <citation type="submission" date="2020-10" db="EMBL/GenBank/DDBJ databases">
        <title>Taxonomic study of unclassified bacteria belonging to the class Ktedonobacteria.</title>
        <authorList>
            <person name="Yabe S."/>
            <person name="Wang C.M."/>
            <person name="Zheng Y."/>
            <person name="Sakai Y."/>
            <person name="Cavaletti L."/>
            <person name="Monciardini P."/>
            <person name="Donadio S."/>
        </authorList>
    </citation>
    <scope>NUCLEOTIDE SEQUENCE</scope>
    <source>
        <strain evidence="5">ID150040</strain>
    </source>
</reference>
<dbReference type="Gene3D" id="3.40.50.970">
    <property type="match status" value="1"/>
</dbReference>
<keyword evidence="3" id="KW-1133">Transmembrane helix</keyword>
<evidence type="ECO:0000256" key="3">
    <source>
        <dbReference type="SAM" id="Phobius"/>
    </source>
</evidence>
<evidence type="ECO:0000256" key="1">
    <source>
        <dbReference type="ARBA" id="ARBA00022793"/>
    </source>
</evidence>
<dbReference type="InterPro" id="IPR051818">
    <property type="entry name" value="TPP_dependent_decarboxylase"/>
</dbReference>
<dbReference type="InterPro" id="IPR012001">
    <property type="entry name" value="Thiamin_PyroP_enz_TPP-bd_dom"/>
</dbReference>
<dbReference type="Proteomes" id="UP000597444">
    <property type="component" value="Unassembled WGS sequence"/>
</dbReference>
<dbReference type="RefSeq" id="WP_220203069.1">
    <property type="nucleotide sequence ID" value="NZ_BNJK01000001.1"/>
</dbReference>
<evidence type="ECO:0000259" key="4">
    <source>
        <dbReference type="Pfam" id="PF02776"/>
    </source>
</evidence>
<protein>
    <submittedName>
        <fullName evidence="5">Sulfopyruvate decarboxylase subunit alpha</fullName>
    </submittedName>
</protein>
<evidence type="ECO:0000313" key="5">
    <source>
        <dbReference type="EMBL" id="GHO92220.1"/>
    </source>
</evidence>
<dbReference type="GO" id="GO:0030976">
    <property type="term" value="F:thiamine pyrophosphate binding"/>
    <property type="evidence" value="ECO:0007669"/>
    <property type="project" value="InterPro"/>
</dbReference>
<dbReference type="Pfam" id="PF02776">
    <property type="entry name" value="TPP_enzyme_N"/>
    <property type="match status" value="1"/>
</dbReference>
<dbReference type="InterPro" id="IPR029061">
    <property type="entry name" value="THDP-binding"/>
</dbReference>
<dbReference type="EMBL" id="BNJK01000001">
    <property type="protein sequence ID" value="GHO92220.1"/>
    <property type="molecule type" value="Genomic_DNA"/>
</dbReference>
<evidence type="ECO:0000313" key="6">
    <source>
        <dbReference type="Proteomes" id="UP000597444"/>
    </source>
</evidence>
<keyword evidence="3" id="KW-0812">Transmembrane</keyword>
<proteinExistence type="predicted"/>
<dbReference type="PANTHER" id="PTHR42818:SF1">
    <property type="entry name" value="SULFOPYRUVATE DECARBOXYLASE"/>
    <property type="match status" value="1"/>
</dbReference>
<gene>
    <name evidence="5" type="ORF">KSF_022680</name>
</gene>
<name>A0A8J3IK22_9CHLR</name>
<keyword evidence="2" id="KW-0456">Lyase</keyword>
<sequence length="170" mass="18962">MPVSANNSRLIYDALKACDVKIISALPETWLVHLIRMADDDPEMTLVRIAKEEEAIGISAGAHLAGVNSALLMQNHGFFAAINPIISLAFLYKIPLLMFISYRGHFGEKDPWQTQGGLHTESLLRSLNIPIWHLNNPTDVTRRIKDAQTLALASLHPVAVLLSRELMWED</sequence>